<keyword evidence="3" id="KW-1185">Reference proteome</keyword>
<dbReference type="PROSITE" id="PS51186">
    <property type="entry name" value="GNAT"/>
    <property type="match status" value="1"/>
</dbReference>
<dbReference type="SUPFAM" id="SSF55729">
    <property type="entry name" value="Acyl-CoA N-acyltransferases (Nat)"/>
    <property type="match status" value="1"/>
</dbReference>
<accession>A0A9X1MLF9</accession>
<dbReference type="InterPro" id="IPR000182">
    <property type="entry name" value="GNAT_dom"/>
</dbReference>
<sequence>MILQTERLVLRGWNDADLAHFAELNADPLVMEFFPALLSRVESDAMAMRMQRHLDQYGWGLWAVEVRETGLFAGFIGLAEPKFQADFTPCVEIGWRLGTPFWRKGYATEGAAAVLAFGFGELGLGEIVSFTTESNWRSRRVMERIGMTRDPTGDFDHPSLPGESHLRRHVLYRKAANRI</sequence>
<evidence type="ECO:0000259" key="1">
    <source>
        <dbReference type="PROSITE" id="PS51186"/>
    </source>
</evidence>
<evidence type="ECO:0000313" key="2">
    <source>
        <dbReference type="EMBL" id="MCC9627679.1"/>
    </source>
</evidence>
<dbReference type="PANTHER" id="PTHR43792:SF1">
    <property type="entry name" value="N-ACETYLTRANSFERASE DOMAIN-CONTAINING PROTEIN"/>
    <property type="match status" value="1"/>
</dbReference>
<dbReference type="GO" id="GO:0016747">
    <property type="term" value="F:acyltransferase activity, transferring groups other than amino-acyl groups"/>
    <property type="evidence" value="ECO:0007669"/>
    <property type="project" value="InterPro"/>
</dbReference>
<dbReference type="EMBL" id="JAJKFT010000004">
    <property type="protein sequence ID" value="MCC9627679.1"/>
    <property type="molecule type" value="Genomic_DNA"/>
</dbReference>
<name>A0A9X1MLF9_9BACT</name>
<feature type="domain" description="N-acetyltransferase" evidence="1">
    <location>
        <begin position="8"/>
        <end position="177"/>
    </location>
</feature>
<dbReference type="Pfam" id="PF13302">
    <property type="entry name" value="Acetyltransf_3"/>
    <property type="match status" value="1"/>
</dbReference>
<evidence type="ECO:0000313" key="3">
    <source>
        <dbReference type="Proteomes" id="UP001139103"/>
    </source>
</evidence>
<proteinExistence type="predicted"/>
<dbReference type="AlphaFoldDB" id="A0A9X1MLF9"/>
<gene>
    <name evidence="2" type="ORF">LOC68_04680</name>
</gene>
<dbReference type="Proteomes" id="UP001139103">
    <property type="component" value="Unassembled WGS sequence"/>
</dbReference>
<comment type="caution">
    <text evidence="2">The sequence shown here is derived from an EMBL/GenBank/DDBJ whole genome shotgun (WGS) entry which is preliminary data.</text>
</comment>
<dbReference type="Gene3D" id="3.40.630.30">
    <property type="match status" value="1"/>
</dbReference>
<dbReference type="RefSeq" id="WP_230216264.1">
    <property type="nucleotide sequence ID" value="NZ_JAJKFT010000004.1"/>
</dbReference>
<dbReference type="InterPro" id="IPR016181">
    <property type="entry name" value="Acyl_CoA_acyltransferase"/>
</dbReference>
<organism evidence="2 3">
    <name type="scientific">Blastopirellula sediminis</name>
    <dbReference type="NCBI Taxonomy" id="2894196"/>
    <lineage>
        <taxon>Bacteria</taxon>
        <taxon>Pseudomonadati</taxon>
        <taxon>Planctomycetota</taxon>
        <taxon>Planctomycetia</taxon>
        <taxon>Pirellulales</taxon>
        <taxon>Pirellulaceae</taxon>
        <taxon>Blastopirellula</taxon>
    </lineage>
</organism>
<reference evidence="2" key="1">
    <citation type="submission" date="2021-11" db="EMBL/GenBank/DDBJ databases">
        <title>Genome sequence.</title>
        <authorList>
            <person name="Sun Q."/>
        </authorList>
    </citation>
    <scope>NUCLEOTIDE SEQUENCE</scope>
    <source>
        <strain evidence="2">JC732</strain>
    </source>
</reference>
<dbReference type="InterPro" id="IPR051531">
    <property type="entry name" value="N-acetyltransferase"/>
</dbReference>
<protein>
    <submittedName>
        <fullName evidence="2">GNAT family N-acetyltransferase</fullName>
    </submittedName>
</protein>
<dbReference type="PANTHER" id="PTHR43792">
    <property type="entry name" value="GNAT FAMILY, PUTATIVE (AFU_ORTHOLOGUE AFUA_3G00765)-RELATED-RELATED"/>
    <property type="match status" value="1"/>
</dbReference>